<dbReference type="CDD" id="cd14489">
    <property type="entry name" value="CBM_SBP_bac_1_like"/>
    <property type="match status" value="1"/>
</dbReference>
<proteinExistence type="predicted"/>
<dbReference type="AlphaFoldDB" id="A0A1X7H6Q9"/>
<sequence length="963" mass="108834">MRKVTRKTKAITAALLALVIVLTVIFAASSNEASSSVLEPIKVSPEALMNNSAVLKAASGGRYETYLAEYGSQPRPASAQTIEAESFAAAEGMEVRNITSYEGSETPVIQTEDTGAVHWDVLVEEEGLYHIGLRYFPVKGNSSPIERELLIDGKAPFDEASRLVFSRVWRNELSEVDQDSRGNDLRPRQIESPEWQDSVIRDSEGYYKEPFSFYLSKGNHRITLVSLREPMIIDYLKIYQEKEIPAYLEVEQNYVKQGYSKTSGQFIKFQGESASLKSNPSLYPLNDRSSPGTEPYHVSKIRMNTIGGVNWKVPGQWISWDVDIPEDGLYEFGLRYKQNAVRGIRVVRTLTIDGSVPFKEAEAIPFNYDGAWQMGSPGEDGKPYLFYLTKGKHEIKLELSIGELTDTIRMVRSTIQQLNALYLKIIMITSTVPDPFRDYELDKKIPELQDVFMKQSELLSKAADQMDQMVGGTSGSTAILRTTSFQLSDLGSRPETLNSRLKQFKDNVTALGTWLLSVSHQPLEIDYLYFKSPDVKTPAVSTGFVSKSVHEVMSFTKSFSENYNHVSNGNKKDKEVTVWIAAGRDQAQLLRSMIDNSFTPQTGISVNLQLVNPAVVLPATLAGKGPDIALTQGDVINFALRNALQDLTVFPEFEKVKSRFMDSAFTGFKYKNGIYAIPETQSFPMLFYRKDILDELNLKVPETWEDMYKIIPELQKHNMDLALPTNIVFDTMLYQNGGQYYQDNGIATDLDSEIGINTFQKWTELYTNYKLPIEFDFINRFRTGEMPLGIADYTTYNFLTIFAPEIRGQWNFSALPGTLGRDGIVRHDTLSTSTGTVMFKNAVNKEAGWEFIKWWTDAEPQVTFGREMEAILGESARYAAANIEALKQLPWSARELKQLTDELKWVVGRPAVPGGYSLDRHVYNAFYEVYTDGSEPRETLENYVRTINQEITIKRQEFGLPTK</sequence>
<evidence type="ECO:0000313" key="2">
    <source>
        <dbReference type="Proteomes" id="UP000192940"/>
    </source>
</evidence>
<dbReference type="SUPFAM" id="SSF53850">
    <property type="entry name" value="Periplasmic binding protein-like II"/>
    <property type="match status" value="1"/>
</dbReference>
<protein>
    <submittedName>
        <fullName evidence="1">ABC-type glycerol-3-phosphate transport system, substrate-binding protein</fullName>
    </submittedName>
</protein>
<dbReference type="Proteomes" id="UP000192940">
    <property type="component" value="Chromosome I"/>
</dbReference>
<accession>A0A1X7H6Q9</accession>
<dbReference type="InterPro" id="IPR006059">
    <property type="entry name" value="SBP"/>
</dbReference>
<organism evidence="1 2">
    <name type="scientific">Paenibacillus uliginis N3/975</name>
    <dbReference type="NCBI Taxonomy" id="1313296"/>
    <lineage>
        <taxon>Bacteria</taxon>
        <taxon>Bacillati</taxon>
        <taxon>Bacillota</taxon>
        <taxon>Bacilli</taxon>
        <taxon>Bacillales</taxon>
        <taxon>Paenibacillaceae</taxon>
        <taxon>Paenibacillus</taxon>
    </lineage>
</organism>
<reference evidence="2" key="1">
    <citation type="submission" date="2017-04" db="EMBL/GenBank/DDBJ databases">
        <authorList>
            <person name="Varghese N."/>
            <person name="Submissions S."/>
        </authorList>
    </citation>
    <scope>NUCLEOTIDE SEQUENCE [LARGE SCALE GENOMIC DNA]</scope>
    <source>
        <strain evidence="2">N3/975</strain>
    </source>
</reference>
<gene>
    <name evidence="1" type="ORF">SAMN05661091_1855</name>
</gene>
<dbReference type="EMBL" id="LT840184">
    <property type="protein sequence ID" value="SMF80609.1"/>
    <property type="molecule type" value="Genomic_DNA"/>
</dbReference>
<name>A0A1X7H6Q9_9BACL</name>
<evidence type="ECO:0000313" key="1">
    <source>
        <dbReference type="EMBL" id="SMF80609.1"/>
    </source>
</evidence>
<dbReference type="InterPro" id="IPR050490">
    <property type="entry name" value="Bact_solute-bd_prot1"/>
</dbReference>
<dbReference type="PANTHER" id="PTHR43649:SF27">
    <property type="entry name" value="EXTRACELLULAR SOLUTE-BINDING PROTEIN FAMILY 1"/>
    <property type="match status" value="1"/>
</dbReference>
<dbReference type="Gene3D" id="2.60.120.260">
    <property type="entry name" value="Galactose-binding domain-like"/>
    <property type="match status" value="2"/>
</dbReference>
<dbReference type="Gene3D" id="3.40.190.10">
    <property type="entry name" value="Periplasmic binding protein-like II"/>
    <property type="match status" value="1"/>
</dbReference>
<dbReference type="STRING" id="1313296.SAMN05661091_1855"/>
<dbReference type="Pfam" id="PF13416">
    <property type="entry name" value="SBP_bac_8"/>
    <property type="match status" value="1"/>
</dbReference>
<dbReference type="PANTHER" id="PTHR43649">
    <property type="entry name" value="ARABINOSE-BINDING PROTEIN-RELATED"/>
    <property type="match status" value="1"/>
</dbReference>
<keyword evidence="2" id="KW-1185">Reference proteome</keyword>
<dbReference type="RefSeq" id="WP_208918724.1">
    <property type="nucleotide sequence ID" value="NZ_LT840184.1"/>
</dbReference>